<dbReference type="PROSITE" id="PS50206">
    <property type="entry name" value="RHODANESE_3"/>
    <property type="match status" value="1"/>
</dbReference>
<dbReference type="InterPro" id="IPR036873">
    <property type="entry name" value="Rhodanese-like_dom_sf"/>
</dbReference>
<evidence type="ECO:0000313" key="3">
    <source>
        <dbReference type="Proteomes" id="UP000024404"/>
    </source>
</evidence>
<evidence type="ECO:0000259" key="1">
    <source>
        <dbReference type="PROSITE" id="PS50206"/>
    </source>
</evidence>
<sequence length="137" mass="15433">MFIAIPLPNISIDRVVAILVDEKALLSKSLAILDIRPEEQFVKGHIIGAEHYPRILLNRENYETQSMKRVGTQGTLVVCGQIYGASQVVSTLCDRGYNAVLLRGAGFLKATTSSINRNNVRKEVRQRSQMNKHRAWR</sequence>
<proteinExistence type="predicted"/>
<name>A0A8R1XPZ1_ONCVO</name>
<reference evidence="3" key="1">
    <citation type="submission" date="2013-10" db="EMBL/GenBank/DDBJ databases">
        <title>Genome sequencing of Onchocerca volvulus.</title>
        <authorList>
            <person name="Cotton J."/>
            <person name="Tsai J."/>
            <person name="Stanley E."/>
            <person name="Tracey A."/>
            <person name="Holroyd N."/>
            <person name="Lustigman S."/>
            <person name="Berriman M."/>
        </authorList>
    </citation>
    <scope>NUCLEOTIDE SEQUENCE</scope>
</reference>
<dbReference type="SUPFAM" id="SSF52821">
    <property type="entry name" value="Rhodanese/Cell cycle control phosphatase"/>
    <property type="match status" value="1"/>
</dbReference>
<keyword evidence="3" id="KW-1185">Reference proteome</keyword>
<evidence type="ECO:0000313" key="2">
    <source>
        <dbReference type="EnsemblMetazoa" id="OVOC13408.1"/>
    </source>
</evidence>
<dbReference type="Proteomes" id="UP000024404">
    <property type="component" value="Unassembled WGS sequence"/>
</dbReference>
<dbReference type="AlphaFoldDB" id="A0A8R1XPZ1"/>
<dbReference type="EMBL" id="CMVM020000146">
    <property type="status" value="NOT_ANNOTATED_CDS"/>
    <property type="molecule type" value="Genomic_DNA"/>
</dbReference>
<dbReference type="EnsemblMetazoa" id="OVOC13408.1">
    <property type="protein sequence ID" value="OVOC13408.1"/>
    <property type="gene ID" value="WBGene00255416"/>
</dbReference>
<protein>
    <submittedName>
        <fullName evidence="2">Rhodanese domain-containing protein</fullName>
    </submittedName>
</protein>
<dbReference type="Gene3D" id="3.40.250.10">
    <property type="entry name" value="Rhodanese-like domain"/>
    <property type="match status" value="1"/>
</dbReference>
<feature type="domain" description="Rhodanese" evidence="1">
    <location>
        <begin position="26"/>
        <end position="111"/>
    </location>
</feature>
<dbReference type="CDD" id="cd00158">
    <property type="entry name" value="RHOD"/>
    <property type="match status" value="1"/>
</dbReference>
<dbReference type="Pfam" id="PF00581">
    <property type="entry name" value="Rhodanese"/>
    <property type="match status" value="1"/>
</dbReference>
<organism evidence="2 3">
    <name type="scientific">Onchocerca volvulus</name>
    <dbReference type="NCBI Taxonomy" id="6282"/>
    <lineage>
        <taxon>Eukaryota</taxon>
        <taxon>Metazoa</taxon>
        <taxon>Ecdysozoa</taxon>
        <taxon>Nematoda</taxon>
        <taxon>Chromadorea</taxon>
        <taxon>Rhabditida</taxon>
        <taxon>Spirurina</taxon>
        <taxon>Spiruromorpha</taxon>
        <taxon>Filarioidea</taxon>
        <taxon>Onchocercidae</taxon>
        <taxon>Onchocerca</taxon>
    </lineage>
</organism>
<dbReference type="InterPro" id="IPR001763">
    <property type="entry name" value="Rhodanese-like_dom"/>
</dbReference>
<accession>A0A8R1XPZ1</accession>
<reference evidence="2" key="2">
    <citation type="submission" date="2022-06" db="UniProtKB">
        <authorList>
            <consortium name="EnsemblMetazoa"/>
        </authorList>
    </citation>
    <scope>IDENTIFICATION</scope>
</reference>